<evidence type="ECO:0000256" key="1">
    <source>
        <dbReference type="SAM" id="MobiDB-lite"/>
    </source>
</evidence>
<dbReference type="Pfam" id="PF07705">
    <property type="entry name" value="CARDB"/>
    <property type="match status" value="1"/>
</dbReference>
<dbReference type="Proteomes" id="UP001596201">
    <property type="component" value="Unassembled WGS sequence"/>
</dbReference>
<proteinExistence type="predicted"/>
<sequence>MNRVLAVVFTLLLCVPTGAVAVPDARLTVSDVTVSPDSPVVGETITVSATVQNSAGSDSPAQIKRVELRDANGDRLTRANNLGSLSGGDSLTVPLTVSFDDPGTRDLQLRVVAEDADGDEVTLTRPVPVAVETASPQAEITVADPAVDSPTRVAVELSNPAATAVRNLEVTFADSLGAPTVDRRVVPQLDAGETTVVNLTTVPADSGTQRLEVNVSFTGASGTEQVRTVGRTVDVEPYRDDLGLSVSRVQPEEQDAGVAGGAGGLAGLLGGAAGGAGGGQLTQGGSEEADPTGRVAVEVTNFGSVVADDVVVTPVAGNRTLPRVVLGDRLAPGESGTVEVDLSEVRDRTAVEFRVDYRAGVRDSRTTATYDWRPAVAELTVTDLDVTVGEDGEVRITGNAANVGDGEATGVVVSVVPSEGVSPAYPQRDYFAGTIAGSDFAPFDLTAEVTDGVESVTVRITYRTDGVPVTREIAVPVPSDDGGGGALASLGGATTAGVPAGVVLVGLLAVGLVGAGTLVRGRRGDDHDTERPGRPGDGDSRRR</sequence>
<accession>A0ABD5RDT4</accession>
<organism evidence="4 5">
    <name type="scientific">Salinirubrum litoreum</name>
    <dbReference type="NCBI Taxonomy" id="1126234"/>
    <lineage>
        <taxon>Archaea</taxon>
        <taxon>Methanobacteriati</taxon>
        <taxon>Methanobacteriota</taxon>
        <taxon>Stenosarchaea group</taxon>
        <taxon>Halobacteria</taxon>
        <taxon>Halobacteriales</taxon>
        <taxon>Haloferacaceae</taxon>
        <taxon>Salinirubrum</taxon>
    </lineage>
</organism>
<dbReference type="InterPro" id="IPR013783">
    <property type="entry name" value="Ig-like_fold"/>
</dbReference>
<evidence type="ECO:0000256" key="2">
    <source>
        <dbReference type="SAM" id="Phobius"/>
    </source>
</evidence>
<dbReference type="RefSeq" id="WP_227230211.1">
    <property type="nucleotide sequence ID" value="NZ_JAJCVJ010000002.1"/>
</dbReference>
<feature type="transmembrane region" description="Helical" evidence="2">
    <location>
        <begin position="498"/>
        <end position="519"/>
    </location>
</feature>
<keyword evidence="2" id="KW-0472">Membrane</keyword>
<keyword evidence="2" id="KW-1133">Transmembrane helix</keyword>
<feature type="domain" description="CARDB" evidence="3">
    <location>
        <begin position="25"/>
        <end position="114"/>
    </location>
</feature>
<keyword evidence="5" id="KW-1185">Reference proteome</keyword>
<comment type="caution">
    <text evidence="4">The sequence shown here is derived from an EMBL/GenBank/DDBJ whole genome shotgun (WGS) entry which is preliminary data.</text>
</comment>
<evidence type="ECO:0000259" key="3">
    <source>
        <dbReference type="Pfam" id="PF07705"/>
    </source>
</evidence>
<protein>
    <submittedName>
        <fullName evidence="4">CARDB domain-containing protein</fullName>
    </submittedName>
</protein>
<gene>
    <name evidence="4" type="ORF">ACFPJ5_13625</name>
</gene>
<feature type="region of interest" description="Disordered" evidence="1">
    <location>
        <begin position="519"/>
        <end position="543"/>
    </location>
</feature>
<feature type="compositionally biased region" description="Basic and acidic residues" evidence="1">
    <location>
        <begin position="522"/>
        <end position="543"/>
    </location>
</feature>
<evidence type="ECO:0000313" key="5">
    <source>
        <dbReference type="Proteomes" id="UP001596201"/>
    </source>
</evidence>
<keyword evidence="2" id="KW-0812">Transmembrane</keyword>
<name>A0ABD5RDT4_9EURY</name>
<dbReference type="PANTHER" id="PTHR35902">
    <property type="entry name" value="S-LAYER DOMAIN-LIKE PROTEIN-RELATED"/>
    <property type="match status" value="1"/>
</dbReference>
<dbReference type="Gene3D" id="2.60.40.10">
    <property type="entry name" value="Immunoglobulins"/>
    <property type="match status" value="1"/>
</dbReference>
<dbReference type="InterPro" id="IPR011635">
    <property type="entry name" value="CARDB"/>
</dbReference>
<dbReference type="EMBL" id="JBHSKX010000002">
    <property type="protein sequence ID" value="MFC5367971.1"/>
    <property type="molecule type" value="Genomic_DNA"/>
</dbReference>
<reference evidence="4 5" key="1">
    <citation type="journal article" date="2019" name="Int. J. Syst. Evol. Microbiol.">
        <title>The Global Catalogue of Microorganisms (GCM) 10K type strain sequencing project: providing services to taxonomists for standard genome sequencing and annotation.</title>
        <authorList>
            <consortium name="The Broad Institute Genomics Platform"/>
            <consortium name="The Broad Institute Genome Sequencing Center for Infectious Disease"/>
            <person name="Wu L."/>
            <person name="Ma J."/>
        </authorList>
    </citation>
    <scope>NUCLEOTIDE SEQUENCE [LARGE SCALE GENOMIC DNA]</scope>
    <source>
        <strain evidence="4 5">CGMCC 1.12237</strain>
    </source>
</reference>
<dbReference type="AlphaFoldDB" id="A0ABD5RDT4"/>
<evidence type="ECO:0000313" key="4">
    <source>
        <dbReference type="EMBL" id="MFC5367971.1"/>
    </source>
</evidence>
<dbReference type="PANTHER" id="PTHR35902:SF6">
    <property type="entry name" value="CONSERVED WITHIN P. AEROPHILUM"/>
    <property type="match status" value="1"/>
</dbReference>